<evidence type="ECO:0000313" key="2">
    <source>
        <dbReference type="Proteomes" id="UP000286288"/>
    </source>
</evidence>
<dbReference type="AlphaFoldDB" id="A0A415EUH4"/>
<dbReference type="Proteomes" id="UP000286288">
    <property type="component" value="Unassembled WGS sequence"/>
</dbReference>
<proteinExistence type="predicted"/>
<comment type="caution">
    <text evidence="1">The sequence shown here is derived from an EMBL/GenBank/DDBJ whole genome shotgun (WGS) entry which is preliminary data.</text>
</comment>
<reference evidence="1 2" key="1">
    <citation type="submission" date="2018-08" db="EMBL/GenBank/DDBJ databases">
        <title>A genome reference for cultivated species of the human gut microbiota.</title>
        <authorList>
            <person name="Zou Y."/>
            <person name="Xue W."/>
            <person name="Luo G."/>
        </authorList>
    </citation>
    <scope>NUCLEOTIDE SEQUENCE [LARGE SCALE GENOMIC DNA]</scope>
    <source>
        <strain evidence="1 2">AF48-16</strain>
    </source>
</reference>
<sequence length="146" mass="16383">MDKRNFSTYVIRILDDKTILINYGTDDNESLLHKNLDELKLSVGDKIKIIEPGPEITDPLSDTSLGYLDFTKEILEIVQMFPQFSMCQKISRETVPVGAFSALSELSKSRTTETIKSLAVNNEDIEAIEFGLKDPKIKIGDPVIFA</sequence>
<dbReference type="EMBL" id="QRMZ01000006">
    <property type="protein sequence ID" value="RHK06960.1"/>
    <property type="molecule type" value="Genomic_DNA"/>
</dbReference>
<organism evidence="1 2">
    <name type="scientific">Enterococcus casseliflavus</name>
    <name type="common">Enterococcus flavescens</name>
    <dbReference type="NCBI Taxonomy" id="37734"/>
    <lineage>
        <taxon>Bacteria</taxon>
        <taxon>Bacillati</taxon>
        <taxon>Bacillota</taxon>
        <taxon>Bacilli</taxon>
        <taxon>Lactobacillales</taxon>
        <taxon>Enterococcaceae</taxon>
        <taxon>Enterococcus</taxon>
    </lineage>
</organism>
<name>A0A415EUH4_ENTCA</name>
<protein>
    <submittedName>
        <fullName evidence="1">Uncharacterized protein</fullName>
    </submittedName>
</protein>
<evidence type="ECO:0000313" key="1">
    <source>
        <dbReference type="EMBL" id="RHK06960.1"/>
    </source>
</evidence>
<accession>A0A415EUH4</accession>
<gene>
    <name evidence="1" type="ORF">DW084_05450</name>
</gene>